<evidence type="ECO:0000313" key="1">
    <source>
        <dbReference type="EMBL" id="OIJ12883.1"/>
    </source>
</evidence>
<comment type="caution">
    <text evidence="1">The sequence shown here is derived from an EMBL/GenBank/DDBJ whole genome shotgun (WGS) entry which is preliminary data.</text>
</comment>
<sequence>MSQYIDLSQTIKNAMPVHPYDDEVKLYQDKFLERDQYNNTKLEAGMHIGTHIDAPRHLLDRTE</sequence>
<dbReference type="Pfam" id="PF04199">
    <property type="entry name" value="Cyclase"/>
    <property type="match status" value="1"/>
</dbReference>
<dbReference type="OrthoDB" id="9796085at2"/>
<name>A0A1S2LLB9_9BACI</name>
<dbReference type="RefSeq" id="WP_071313190.1">
    <property type="nucleotide sequence ID" value="NZ_MLQQ01000018.1"/>
</dbReference>
<dbReference type="InterPro" id="IPR007325">
    <property type="entry name" value="KFase/CYL"/>
</dbReference>
<gene>
    <name evidence="1" type="ORF">BKP35_09970</name>
</gene>
<dbReference type="Gene3D" id="3.50.30.50">
    <property type="entry name" value="Putative cyclase"/>
    <property type="match status" value="1"/>
</dbReference>
<keyword evidence="2" id="KW-1185">Reference proteome</keyword>
<proteinExistence type="predicted"/>
<dbReference type="GO" id="GO:0019441">
    <property type="term" value="P:L-tryptophan catabolic process to kynurenine"/>
    <property type="evidence" value="ECO:0007669"/>
    <property type="project" value="InterPro"/>
</dbReference>
<reference evidence="1 2" key="1">
    <citation type="submission" date="2016-10" db="EMBL/GenBank/DDBJ databases">
        <title>Draft genome sequences of four alkaliphilic bacteria belonging to the Anaerobacillus genus.</title>
        <authorList>
            <person name="Bassil N.M."/>
            <person name="Lloyd J.R."/>
        </authorList>
    </citation>
    <scope>NUCLEOTIDE SEQUENCE [LARGE SCALE GENOMIC DNA]</scope>
    <source>
        <strain evidence="1 2">DSM 15340</strain>
    </source>
</reference>
<dbReference type="AlphaFoldDB" id="A0A1S2LLB9"/>
<dbReference type="Proteomes" id="UP000180098">
    <property type="component" value="Unassembled WGS sequence"/>
</dbReference>
<dbReference type="GO" id="GO:0004061">
    <property type="term" value="F:arylformamidase activity"/>
    <property type="evidence" value="ECO:0007669"/>
    <property type="project" value="InterPro"/>
</dbReference>
<dbReference type="EMBL" id="MLQQ01000018">
    <property type="protein sequence ID" value="OIJ12883.1"/>
    <property type="molecule type" value="Genomic_DNA"/>
</dbReference>
<dbReference type="SUPFAM" id="SSF102198">
    <property type="entry name" value="Putative cyclase"/>
    <property type="match status" value="1"/>
</dbReference>
<evidence type="ECO:0000313" key="2">
    <source>
        <dbReference type="Proteomes" id="UP000180098"/>
    </source>
</evidence>
<accession>A0A1S2LLB9</accession>
<dbReference type="InterPro" id="IPR037175">
    <property type="entry name" value="KFase_sf"/>
</dbReference>
<organism evidence="1 2">
    <name type="scientific">Anaerobacillus arseniciselenatis</name>
    <dbReference type="NCBI Taxonomy" id="85682"/>
    <lineage>
        <taxon>Bacteria</taxon>
        <taxon>Bacillati</taxon>
        <taxon>Bacillota</taxon>
        <taxon>Bacilli</taxon>
        <taxon>Bacillales</taxon>
        <taxon>Bacillaceae</taxon>
        <taxon>Anaerobacillus</taxon>
    </lineage>
</organism>
<protein>
    <recommendedName>
        <fullName evidence="3">Cyclase</fullName>
    </recommendedName>
</protein>
<evidence type="ECO:0008006" key="3">
    <source>
        <dbReference type="Google" id="ProtNLM"/>
    </source>
</evidence>